<name>A0A3P7PPU1_DIBLA</name>
<evidence type="ECO:0000256" key="1">
    <source>
        <dbReference type="SAM" id="MobiDB-lite"/>
    </source>
</evidence>
<dbReference type="GO" id="GO:0005634">
    <property type="term" value="C:nucleus"/>
    <property type="evidence" value="ECO:0007669"/>
    <property type="project" value="TreeGrafter"/>
</dbReference>
<sequence length="121" mass="12621">MPVPSLLNAAGMSEDGGPSTAGVASGTLATSSIATGSSLFESDGNQRPTYPQPDANQMLPFKPKAYPRTGSHPVAGGEFPPPPAASSLIHILPPPECFHGPFVQVDKFLEHFLNLEIPEGK</sequence>
<dbReference type="GO" id="GO:0003729">
    <property type="term" value="F:mRNA binding"/>
    <property type="evidence" value="ECO:0007669"/>
    <property type="project" value="TreeGrafter"/>
</dbReference>
<protein>
    <submittedName>
        <fullName evidence="2">Uncharacterized protein</fullName>
    </submittedName>
</protein>
<accession>A0A3P7PPU1</accession>
<gene>
    <name evidence="2" type="ORF">DILT_LOCUS19507</name>
</gene>
<dbReference type="EMBL" id="UYRU01114353">
    <property type="protein sequence ID" value="VDN45051.1"/>
    <property type="molecule type" value="Genomic_DNA"/>
</dbReference>
<dbReference type="PANTHER" id="PTHR19980">
    <property type="entry name" value="RNA CLEAVAGE STIMULATION FACTOR"/>
    <property type="match status" value="1"/>
</dbReference>
<proteinExistence type="predicted"/>
<dbReference type="GO" id="GO:0031124">
    <property type="term" value="P:mRNA 3'-end processing"/>
    <property type="evidence" value="ECO:0007669"/>
    <property type="project" value="InterPro"/>
</dbReference>
<dbReference type="AlphaFoldDB" id="A0A3P7PPU1"/>
<evidence type="ECO:0000313" key="3">
    <source>
        <dbReference type="Proteomes" id="UP000281553"/>
    </source>
</evidence>
<evidence type="ECO:0000313" key="2">
    <source>
        <dbReference type="EMBL" id="VDN45051.1"/>
    </source>
</evidence>
<keyword evidence="3" id="KW-1185">Reference proteome</keyword>
<feature type="region of interest" description="Disordered" evidence="1">
    <location>
        <begin position="1"/>
        <end position="86"/>
    </location>
</feature>
<dbReference type="PANTHER" id="PTHR19980:SF0">
    <property type="entry name" value="CLEAVAGE STIMULATION FACTOR SUBUNIT 3"/>
    <property type="match status" value="1"/>
</dbReference>
<dbReference type="Proteomes" id="UP000281553">
    <property type="component" value="Unassembled WGS sequence"/>
</dbReference>
<feature type="compositionally biased region" description="Polar residues" evidence="1">
    <location>
        <begin position="27"/>
        <end position="49"/>
    </location>
</feature>
<dbReference type="InterPro" id="IPR045243">
    <property type="entry name" value="Rna14-like"/>
</dbReference>
<reference evidence="2 3" key="1">
    <citation type="submission" date="2018-11" db="EMBL/GenBank/DDBJ databases">
        <authorList>
            <consortium name="Pathogen Informatics"/>
        </authorList>
    </citation>
    <scope>NUCLEOTIDE SEQUENCE [LARGE SCALE GENOMIC DNA]</scope>
</reference>
<organism evidence="2 3">
    <name type="scientific">Dibothriocephalus latus</name>
    <name type="common">Fish tapeworm</name>
    <name type="synonym">Diphyllobothrium latum</name>
    <dbReference type="NCBI Taxonomy" id="60516"/>
    <lineage>
        <taxon>Eukaryota</taxon>
        <taxon>Metazoa</taxon>
        <taxon>Spiralia</taxon>
        <taxon>Lophotrochozoa</taxon>
        <taxon>Platyhelminthes</taxon>
        <taxon>Cestoda</taxon>
        <taxon>Eucestoda</taxon>
        <taxon>Diphyllobothriidea</taxon>
        <taxon>Diphyllobothriidae</taxon>
        <taxon>Dibothriocephalus</taxon>
    </lineage>
</organism>
<dbReference type="OrthoDB" id="26282at2759"/>